<organism evidence="4 5">
    <name type="scientific">Sordaria brevicollis</name>
    <dbReference type="NCBI Taxonomy" id="83679"/>
    <lineage>
        <taxon>Eukaryota</taxon>
        <taxon>Fungi</taxon>
        <taxon>Dikarya</taxon>
        <taxon>Ascomycota</taxon>
        <taxon>Pezizomycotina</taxon>
        <taxon>Sordariomycetes</taxon>
        <taxon>Sordariomycetidae</taxon>
        <taxon>Sordariales</taxon>
        <taxon>Sordariaceae</taxon>
        <taxon>Sordaria</taxon>
    </lineage>
</organism>
<feature type="transmembrane region" description="Helical" evidence="3">
    <location>
        <begin position="196"/>
        <end position="216"/>
    </location>
</feature>
<dbReference type="PANTHER" id="PTHR11360">
    <property type="entry name" value="MONOCARBOXYLATE TRANSPORTER"/>
    <property type="match status" value="1"/>
</dbReference>
<feature type="transmembrane region" description="Helical" evidence="3">
    <location>
        <begin position="68"/>
        <end position="91"/>
    </location>
</feature>
<feature type="transmembrane region" description="Helical" evidence="3">
    <location>
        <begin position="304"/>
        <end position="324"/>
    </location>
</feature>
<dbReference type="GO" id="GO:0016020">
    <property type="term" value="C:membrane"/>
    <property type="evidence" value="ECO:0007669"/>
    <property type="project" value="UniProtKB-SubCell"/>
</dbReference>
<feature type="transmembrane region" description="Helical" evidence="3">
    <location>
        <begin position="400"/>
        <end position="418"/>
    </location>
</feature>
<dbReference type="InterPro" id="IPR036259">
    <property type="entry name" value="MFS_trans_sf"/>
</dbReference>
<feature type="transmembrane region" description="Helical" evidence="3">
    <location>
        <begin position="237"/>
        <end position="258"/>
    </location>
</feature>
<keyword evidence="3" id="KW-1133">Transmembrane helix</keyword>
<dbReference type="EMBL" id="JAUTDP010000001">
    <property type="protein sequence ID" value="KAK3403234.1"/>
    <property type="molecule type" value="Genomic_DNA"/>
</dbReference>
<comment type="caution">
    <text evidence="4">The sequence shown here is derived from an EMBL/GenBank/DDBJ whole genome shotgun (WGS) entry which is preliminary data.</text>
</comment>
<keyword evidence="5" id="KW-1185">Reference proteome</keyword>
<dbReference type="GO" id="GO:0022857">
    <property type="term" value="F:transmembrane transporter activity"/>
    <property type="evidence" value="ECO:0007669"/>
    <property type="project" value="InterPro"/>
</dbReference>
<name>A0AAE0PNP3_SORBR</name>
<reference evidence="4" key="2">
    <citation type="submission" date="2023-07" db="EMBL/GenBank/DDBJ databases">
        <authorList>
            <consortium name="Lawrence Berkeley National Laboratory"/>
            <person name="Haridas S."/>
            <person name="Hensen N."/>
            <person name="Bonometti L."/>
            <person name="Westerberg I."/>
            <person name="Brannstrom I.O."/>
            <person name="Guillou S."/>
            <person name="Cros-Aarteil S."/>
            <person name="Calhoun S."/>
            <person name="Kuo A."/>
            <person name="Mondo S."/>
            <person name="Pangilinan J."/>
            <person name="Riley R."/>
            <person name="LaButti K."/>
            <person name="Andreopoulos B."/>
            <person name="Lipzen A."/>
            <person name="Chen C."/>
            <person name="Yanf M."/>
            <person name="Daum C."/>
            <person name="Ng V."/>
            <person name="Clum A."/>
            <person name="Steindorff A."/>
            <person name="Ohm R."/>
            <person name="Martin F."/>
            <person name="Silar P."/>
            <person name="Natvig D."/>
            <person name="Lalanne C."/>
            <person name="Gautier V."/>
            <person name="Ament-velasquez S.L."/>
            <person name="Kruys A."/>
            <person name="Hutchinson M.I."/>
            <person name="Powell A.J."/>
            <person name="Barry K."/>
            <person name="Miller A.N."/>
            <person name="Grigoriev I.V."/>
            <person name="Debuchy R."/>
            <person name="Gladieux P."/>
            <person name="Thoren M.H."/>
            <person name="Johannesson H."/>
        </authorList>
    </citation>
    <scope>NUCLEOTIDE SEQUENCE</scope>
    <source>
        <strain evidence="4">FGSC 1904</strain>
    </source>
</reference>
<evidence type="ECO:0000256" key="2">
    <source>
        <dbReference type="ARBA" id="ARBA00006727"/>
    </source>
</evidence>
<evidence type="ECO:0000313" key="4">
    <source>
        <dbReference type="EMBL" id="KAK3403234.1"/>
    </source>
</evidence>
<keyword evidence="3" id="KW-0472">Membrane</keyword>
<evidence type="ECO:0000256" key="1">
    <source>
        <dbReference type="ARBA" id="ARBA00004141"/>
    </source>
</evidence>
<dbReference type="Pfam" id="PF07690">
    <property type="entry name" value="MFS_1"/>
    <property type="match status" value="1"/>
</dbReference>
<dbReference type="Proteomes" id="UP001281003">
    <property type="component" value="Unassembled WGS sequence"/>
</dbReference>
<comment type="subcellular location">
    <subcellularLocation>
        <location evidence="1">Membrane</location>
        <topology evidence="1">Multi-pass membrane protein</topology>
    </subcellularLocation>
</comment>
<gene>
    <name evidence="4" type="ORF">B0T20DRAFT_458332</name>
</gene>
<dbReference type="InterPro" id="IPR011701">
    <property type="entry name" value="MFS"/>
</dbReference>
<dbReference type="PANTHER" id="PTHR11360:SF130">
    <property type="entry name" value="MAJOR FACILITATOR SUPERFAMILY (MFS) PROFILE DOMAIN-CONTAINING PROTEIN-RELATED"/>
    <property type="match status" value="1"/>
</dbReference>
<feature type="transmembrane region" description="Helical" evidence="3">
    <location>
        <begin position="30"/>
        <end position="48"/>
    </location>
</feature>
<proteinExistence type="inferred from homology"/>
<sequence length="434" mass="47174">MWPRRRETSPEEKTHPENNFIDCPDGGRQAWLQVFVATLITMIVWGYPTSFGVYQLYYLDTLKLPSDIVPWIGSAQAFLAFALCTVSGIMADMGLVRLAMTFGCVLVVVGTLLTSTICGSDTSGLEKAWGLFLSQGIITGMGLGFCYMPPLSVANSYFSEQRRPFALAVAATGTGIGSIVFTLLVQYLTPVIGFEWTVRCQAFVVLAISVVAVVIVKPRLEPTIGSKSWDGEMFKDWPCRLFTCGACLFFFAIFFAFFCINGYARDVVNLSPTTANQMLLIATGLSILGRLLSGYVAQRFLGAIRTYSFATCILSILIFIWITVWTPDNMYAFSALIGFFTGAAQGLYGGALSSLTRDPSKFGIRVGMVSTIAAFFALAGPPVARAITHADSGRYTYAQVWAGLVLFLASMLLMAAGAKADGRGWKAWVLGRAE</sequence>
<feature type="transmembrane region" description="Helical" evidence="3">
    <location>
        <begin position="362"/>
        <end position="380"/>
    </location>
</feature>
<dbReference type="Gene3D" id="1.20.1250.20">
    <property type="entry name" value="MFS general substrate transporter like domains"/>
    <property type="match status" value="1"/>
</dbReference>
<feature type="transmembrane region" description="Helical" evidence="3">
    <location>
        <begin position="330"/>
        <end position="350"/>
    </location>
</feature>
<feature type="transmembrane region" description="Helical" evidence="3">
    <location>
        <begin position="165"/>
        <end position="184"/>
    </location>
</feature>
<evidence type="ECO:0000313" key="5">
    <source>
        <dbReference type="Proteomes" id="UP001281003"/>
    </source>
</evidence>
<feature type="transmembrane region" description="Helical" evidence="3">
    <location>
        <begin position="278"/>
        <end position="297"/>
    </location>
</feature>
<dbReference type="AlphaFoldDB" id="A0AAE0PNP3"/>
<protein>
    <submittedName>
        <fullName evidence="4">Major facilitator superfamily domain-containing protein</fullName>
    </submittedName>
</protein>
<evidence type="ECO:0000256" key="3">
    <source>
        <dbReference type="SAM" id="Phobius"/>
    </source>
</evidence>
<keyword evidence="3" id="KW-0812">Transmembrane</keyword>
<dbReference type="InterPro" id="IPR050327">
    <property type="entry name" value="Proton-linked_MCT"/>
</dbReference>
<feature type="transmembrane region" description="Helical" evidence="3">
    <location>
        <begin position="98"/>
        <end position="117"/>
    </location>
</feature>
<feature type="transmembrane region" description="Helical" evidence="3">
    <location>
        <begin position="129"/>
        <end position="153"/>
    </location>
</feature>
<reference evidence="4" key="1">
    <citation type="journal article" date="2023" name="Mol. Phylogenet. Evol.">
        <title>Genome-scale phylogeny and comparative genomics of the fungal order Sordariales.</title>
        <authorList>
            <person name="Hensen N."/>
            <person name="Bonometti L."/>
            <person name="Westerberg I."/>
            <person name="Brannstrom I.O."/>
            <person name="Guillou S."/>
            <person name="Cros-Aarteil S."/>
            <person name="Calhoun S."/>
            <person name="Haridas S."/>
            <person name="Kuo A."/>
            <person name="Mondo S."/>
            <person name="Pangilinan J."/>
            <person name="Riley R."/>
            <person name="LaButti K."/>
            <person name="Andreopoulos B."/>
            <person name="Lipzen A."/>
            <person name="Chen C."/>
            <person name="Yan M."/>
            <person name="Daum C."/>
            <person name="Ng V."/>
            <person name="Clum A."/>
            <person name="Steindorff A."/>
            <person name="Ohm R.A."/>
            <person name="Martin F."/>
            <person name="Silar P."/>
            <person name="Natvig D.O."/>
            <person name="Lalanne C."/>
            <person name="Gautier V."/>
            <person name="Ament-Velasquez S.L."/>
            <person name="Kruys A."/>
            <person name="Hutchinson M.I."/>
            <person name="Powell A.J."/>
            <person name="Barry K."/>
            <person name="Miller A.N."/>
            <person name="Grigoriev I.V."/>
            <person name="Debuchy R."/>
            <person name="Gladieux P."/>
            <person name="Hiltunen Thoren M."/>
            <person name="Johannesson H."/>
        </authorList>
    </citation>
    <scope>NUCLEOTIDE SEQUENCE</scope>
    <source>
        <strain evidence="4">FGSC 1904</strain>
    </source>
</reference>
<accession>A0AAE0PNP3</accession>
<comment type="similarity">
    <text evidence="2">Belongs to the major facilitator superfamily. Monocarboxylate porter (TC 2.A.1.13) family.</text>
</comment>
<dbReference type="SUPFAM" id="SSF103473">
    <property type="entry name" value="MFS general substrate transporter"/>
    <property type="match status" value="1"/>
</dbReference>